<dbReference type="PANTHER" id="PTHR48081">
    <property type="entry name" value="AB HYDROLASE SUPERFAMILY PROTEIN C4A8.06C"/>
    <property type="match status" value="1"/>
</dbReference>
<sequence length="301" mass="33341">MQSIYSLSELFPAVTVHSLEQGDGFSERSPMEVHDSQTPIRYPHRLISEISHPELLEFQPERSNGHAILIIPGGGYQIVSIDNEGVEVAKCLSEMGYHAFCLNYRLPIKNDGSDLEQLTPIVDARAALTLIRQLVPMARVGIMGFSAGGHLAGWLSTDTLSNRPDFTCLMYPVVSMTSGVTHLGSYENVVNALNDAQQISLLSIDERISPDVAPMLIMHAKDDDVVVVEHSLKLHNALLAASVSSELTLFERGGHGFGVYVREGSDADDWLRRFDDWVRNLDYCQQWSTRAMAQTNVISTK</sequence>
<dbReference type="InterPro" id="IPR050300">
    <property type="entry name" value="GDXG_lipolytic_enzyme"/>
</dbReference>
<protein>
    <submittedName>
        <fullName evidence="3">Alpha/beta hydrolase</fullName>
    </submittedName>
</protein>
<accession>A0ABW7IRV1</accession>
<evidence type="ECO:0000259" key="2">
    <source>
        <dbReference type="Pfam" id="PF00326"/>
    </source>
</evidence>
<comment type="caution">
    <text evidence="3">The sequence shown here is derived from an EMBL/GenBank/DDBJ whole genome shotgun (WGS) entry which is preliminary data.</text>
</comment>
<evidence type="ECO:0000256" key="1">
    <source>
        <dbReference type="ARBA" id="ARBA00022801"/>
    </source>
</evidence>
<dbReference type="InterPro" id="IPR029058">
    <property type="entry name" value="AB_hydrolase_fold"/>
</dbReference>
<evidence type="ECO:0000313" key="3">
    <source>
        <dbReference type="EMBL" id="MFH0263203.1"/>
    </source>
</evidence>
<organism evidence="3 4">
    <name type="scientific">Vibrio barjaei</name>
    <dbReference type="NCBI Taxonomy" id="1676683"/>
    <lineage>
        <taxon>Bacteria</taxon>
        <taxon>Pseudomonadati</taxon>
        <taxon>Pseudomonadota</taxon>
        <taxon>Gammaproteobacteria</taxon>
        <taxon>Vibrionales</taxon>
        <taxon>Vibrionaceae</taxon>
        <taxon>Vibrio</taxon>
    </lineage>
</organism>
<evidence type="ECO:0000313" key="4">
    <source>
        <dbReference type="Proteomes" id="UP001607125"/>
    </source>
</evidence>
<dbReference type="PANTHER" id="PTHR48081:SF6">
    <property type="entry name" value="PEPTIDASE S9 PROLYL OLIGOPEPTIDASE CATALYTIC DOMAIN-CONTAINING PROTEIN"/>
    <property type="match status" value="1"/>
</dbReference>
<dbReference type="Pfam" id="PF00326">
    <property type="entry name" value="Peptidase_S9"/>
    <property type="match status" value="1"/>
</dbReference>
<name>A0ABW7IRV1_9VIBR</name>
<dbReference type="RefSeq" id="WP_394630091.1">
    <property type="nucleotide sequence ID" value="NZ_JBIHSF010000011.1"/>
</dbReference>
<reference evidence="3 4" key="1">
    <citation type="submission" date="2024-10" db="EMBL/GenBank/DDBJ databases">
        <authorList>
            <person name="Yibar A."/>
            <person name="Saticioglu I.B."/>
            <person name="Duman M."/>
            <person name="Ajmi N."/>
            <person name="Gurler F."/>
            <person name="Ay H."/>
            <person name="Onuk E."/>
            <person name="Guler S."/>
            <person name="Romalde J.L."/>
        </authorList>
    </citation>
    <scope>NUCLEOTIDE SEQUENCE [LARGE SCALE GENOMIC DNA]</scope>
    <source>
        <strain evidence="3 4">1-TCBS-B</strain>
    </source>
</reference>
<dbReference type="EMBL" id="JBIHSF010000011">
    <property type="protein sequence ID" value="MFH0263203.1"/>
    <property type="molecule type" value="Genomic_DNA"/>
</dbReference>
<keyword evidence="4" id="KW-1185">Reference proteome</keyword>
<keyword evidence="1 3" id="KW-0378">Hydrolase</keyword>
<dbReference type="GO" id="GO:0016787">
    <property type="term" value="F:hydrolase activity"/>
    <property type="evidence" value="ECO:0007669"/>
    <property type="project" value="UniProtKB-KW"/>
</dbReference>
<dbReference type="Proteomes" id="UP001607125">
    <property type="component" value="Unassembled WGS sequence"/>
</dbReference>
<proteinExistence type="predicted"/>
<gene>
    <name evidence="3" type="ORF">ACGRH2_22675</name>
</gene>
<dbReference type="Gene3D" id="3.40.50.1820">
    <property type="entry name" value="alpha/beta hydrolase"/>
    <property type="match status" value="1"/>
</dbReference>
<feature type="domain" description="Peptidase S9 prolyl oligopeptidase catalytic" evidence="2">
    <location>
        <begin position="134"/>
        <end position="279"/>
    </location>
</feature>
<dbReference type="InterPro" id="IPR001375">
    <property type="entry name" value="Peptidase_S9_cat"/>
</dbReference>
<dbReference type="SUPFAM" id="SSF53474">
    <property type="entry name" value="alpha/beta-Hydrolases"/>
    <property type="match status" value="1"/>
</dbReference>